<keyword evidence="1" id="KW-0560">Oxidoreductase</keyword>
<organism evidence="4 5">
    <name type="scientific">Rhodococcus olei</name>
    <dbReference type="NCBI Taxonomy" id="2161675"/>
    <lineage>
        <taxon>Bacteria</taxon>
        <taxon>Bacillati</taxon>
        <taxon>Actinomycetota</taxon>
        <taxon>Actinomycetes</taxon>
        <taxon>Mycobacteriales</taxon>
        <taxon>Nocardiaceae</taxon>
        <taxon>Rhodococcus</taxon>
    </lineage>
</organism>
<dbReference type="PANTHER" id="PTHR43292">
    <property type="entry name" value="ACYL-COA DEHYDROGENASE"/>
    <property type="match status" value="1"/>
</dbReference>
<dbReference type="PANTHER" id="PTHR43292:SF4">
    <property type="entry name" value="ACYL-COA DEHYDROGENASE FADE34"/>
    <property type="match status" value="1"/>
</dbReference>
<dbReference type="Pfam" id="PF02771">
    <property type="entry name" value="Acyl-CoA_dh_N"/>
    <property type="match status" value="1"/>
</dbReference>
<evidence type="ECO:0000313" key="4">
    <source>
        <dbReference type="EMBL" id="GAA4475002.1"/>
    </source>
</evidence>
<sequence>MMAHRLMPPPTRQSDRVRTLRLQVRGFLTDQRDAGAFVPRVDSWGDGWDESFSRALADQGWVGMTIPTEYDGGGRSFGDRFAVTEELLAAGAPVSAHWVADRQIAPSLLKFGTDHQKQTFLPEIAAGRQYWAIGMSEPGSGSDLASVRTKATRAEGGWRLSGTKVWTSGAHRAHYMFVLARSAPLDPARRHDGLSQFIVALDSPGLTVSPILNIAGTHHFNEVLLDEVFVPDEMVLGDLGAGWHQVTSELGYERSGPERFLSSLVLLRAALNEVGDGTLEPDPRLGAAFARIHGLHHMSASVAQTLESGADADTPAAIVKLLGTRLEGDIVDVVDELTGPELRGPSTYSQLLRSGVLARPGFTIRGGTTEILRGVVTRGMGLR</sequence>
<keyword evidence="5" id="KW-1185">Reference proteome</keyword>
<feature type="domain" description="Acyl-CoA oxidase/dehydrogenase middle" evidence="2">
    <location>
        <begin position="132"/>
        <end position="219"/>
    </location>
</feature>
<dbReference type="Pfam" id="PF02770">
    <property type="entry name" value="Acyl-CoA_dh_M"/>
    <property type="match status" value="1"/>
</dbReference>
<dbReference type="Proteomes" id="UP001501183">
    <property type="component" value="Unassembled WGS sequence"/>
</dbReference>
<protein>
    <submittedName>
        <fullName evidence="4">Acyl-CoA dehydrogenase family protein</fullName>
    </submittedName>
</protein>
<evidence type="ECO:0000259" key="2">
    <source>
        <dbReference type="Pfam" id="PF02770"/>
    </source>
</evidence>
<dbReference type="Gene3D" id="1.10.540.10">
    <property type="entry name" value="Acyl-CoA dehydrogenase/oxidase, N-terminal domain"/>
    <property type="match status" value="1"/>
</dbReference>
<dbReference type="InterPro" id="IPR006089">
    <property type="entry name" value="Acyl-CoA_DH_CS"/>
</dbReference>
<dbReference type="InterPro" id="IPR013786">
    <property type="entry name" value="AcylCoA_DH/ox_N"/>
</dbReference>
<evidence type="ECO:0000256" key="1">
    <source>
        <dbReference type="ARBA" id="ARBA00023002"/>
    </source>
</evidence>
<dbReference type="InterPro" id="IPR009100">
    <property type="entry name" value="AcylCoA_DH/oxidase_NM_dom_sf"/>
</dbReference>
<proteinExistence type="predicted"/>
<dbReference type="Gene3D" id="1.20.140.10">
    <property type="entry name" value="Butyryl-CoA Dehydrogenase, subunit A, domain 3"/>
    <property type="match status" value="1"/>
</dbReference>
<accession>A0ABP8NYE2</accession>
<dbReference type="InterPro" id="IPR037069">
    <property type="entry name" value="AcylCoA_DH/ox_N_sf"/>
</dbReference>
<dbReference type="Gene3D" id="2.40.110.10">
    <property type="entry name" value="Butyryl-CoA Dehydrogenase, subunit A, domain 2"/>
    <property type="match status" value="1"/>
</dbReference>
<evidence type="ECO:0000313" key="5">
    <source>
        <dbReference type="Proteomes" id="UP001501183"/>
    </source>
</evidence>
<gene>
    <name evidence="4" type="ORF">GCM10023094_11620</name>
</gene>
<dbReference type="EMBL" id="BAABFB010000024">
    <property type="protein sequence ID" value="GAA4475002.1"/>
    <property type="molecule type" value="Genomic_DNA"/>
</dbReference>
<evidence type="ECO:0000259" key="3">
    <source>
        <dbReference type="Pfam" id="PF02771"/>
    </source>
</evidence>
<feature type="domain" description="Acyl-CoA dehydrogenase/oxidase N-terminal" evidence="3">
    <location>
        <begin position="18"/>
        <end position="127"/>
    </location>
</feature>
<dbReference type="PROSITE" id="PS00072">
    <property type="entry name" value="ACYL_COA_DH_1"/>
    <property type="match status" value="1"/>
</dbReference>
<reference evidence="5" key="1">
    <citation type="journal article" date="2019" name="Int. J. Syst. Evol. Microbiol.">
        <title>The Global Catalogue of Microorganisms (GCM) 10K type strain sequencing project: providing services to taxonomists for standard genome sequencing and annotation.</title>
        <authorList>
            <consortium name="The Broad Institute Genomics Platform"/>
            <consortium name="The Broad Institute Genome Sequencing Center for Infectious Disease"/>
            <person name="Wu L."/>
            <person name="Ma J."/>
        </authorList>
    </citation>
    <scope>NUCLEOTIDE SEQUENCE [LARGE SCALE GENOMIC DNA]</scope>
    <source>
        <strain evidence="5">JCM 32206</strain>
    </source>
</reference>
<dbReference type="InterPro" id="IPR046373">
    <property type="entry name" value="Acyl-CoA_Oxase/DH_mid-dom_sf"/>
</dbReference>
<dbReference type="InterPro" id="IPR006091">
    <property type="entry name" value="Acyl-CoA_Oxase/DH_mid-dom"/>
</dbReference>
<comment type="caution">
    <text evidence="4">The sequence shown here is derived from an EMBL/GenBank/DDBJ whole genome shotgun (WGS) entry which is preliminary data.</text>
</comment>
<dbReference type="SUPFAM" id="SSF56645">
    <property type="entry name" value="Acyl-CoA dehydrogenase NM domain-like"/>
    <property type="match status" value="1"/>
</dbReference>
<dbReference type="InterPro" id="IPR052161">
    <property type="entry name" value="Mycobact_Acyl-CoA_DH"/>
</dbReference>
<name>A0ABP8NYE2_9NOCA</name>